<dbReference type="InterPro" id="IPR003715">
    <property type="entry name" value="Poly_export_N"/>
</dbReference>
<gene>
    <name evidence="5" type="ORF">BCL90_4076</name>
    <name evidence="6" type="ORF">E3V97_00155</name>
</gene>
<evidence type="ECO:0000313" key="5">
    <source>
        <dbReference type="EMBL" id="RLJ73909.1"/>
    </source>
</evidence>
<dbReference type="GO" id="GO:0015159">
    <property type="term" value="F:polysaccharide transmembrane transporter activity"/>
    <property type="evidence" value="ECO:0007669"/>
    <property type="project" value="InterPro"/>
</dbReference>
<dbReference type="Pfam" id="PF02563">
    <property type="entry name" value="Poly_export"/>
    <property type="match status" value="1"/>
</dbReference>
<organism evidence="5 7">
    <name type="scientific">Pedobacter alluvionis</name>
    <dbReference type="NCBI Taxonomy" id="475253"/>
    <lineage>
        <taxon>Bacteria</taxon>
        <taxon>Pseudomonadati</taxon>
        <taxon>Bacteroidota</taxon>
        <taxon>Sphingobacteriia</taxon>
        <taxon>Sphingobacteriales</taxon>
        <taxon>Sphingobacteriaceae</taxon>
        <taxon>Pedobacter</taxon>
    </lineage>
</organism>
<dbReference type="Gene3D" id="3.10.560.10">
    <property type="entry name" value="Outer membrane lipoprotein wza domain like"/>
    <property type="match status" value="2"/>
</dbReference>
<keyword evidence="2" id="KW-0472">Membrane</keyword>
<sequence>MKKQTNVNKSWRLFPLLFVLAFFTSCVSNKKIAYFQDIQTVNQASLDSSAKYVEPTIQNDDILTVNIFTLDPESGAIVNQAPATGALNSTSTAATTGYLVDKNGEIELVLLGRIKVAGLTTFEARELISGKVREIYNKASVEVRFANFKVSVFGEVNSPSTYTFPNEKTTILDALSRAGDLTIFGKRDNILIVRDNDGKKEFGRVNLNSTTIFRSPFYYLKQNDAIYIEPNKARVSANNASQVQTIGIISSVLSVLVLAISLFK</sequence>
<dbReference type="AlphaFoldDB" id="A0A497XYD0"/>
<dbReference type="Proteomes" id="UP000297429">
    <property type="component" value="Unassembled WGS sequence"/>
</dbReference>
<dbReference type="Pfam" id="PF10531">
    <property type="entry name" value="SLBB"/>
    <property type="match status" value="1"/>
</dbReference>
<dbReference type="PANTHER" id="PTHR33619:SF3">
    <property type="entry name" value="POLYSACCHARIDE EXPORT PROTEIN GFCE-RELATED"/>
    <property type="match status" value="1"/>
</dbReference>
<evidence type="ECO:0000313" key="8">
    <source>
        <dbReference type="Proteomes" id="UP000297429"/>
    </source>
</evidence>
<dbReference type="EMBL" id="RCCK01000013">
    <property type="protein sequence ID" value="RLJ73909.1"/>
    <property type="molecule type" value="Genomic_DNA"/>
</dbReference>
<accession>A0A497XYD0</accession>
<feature type="domain" description="Soluble ligand binding" evidence="4">
    <location>
        <begin position="149"/>
        <end position="198"/>
    </location>
</feature>
<feature type="transmembrane region" description="Helical" evidence="2">
    <location>
        <begin position="243"/>
        <end position="263"/>
    </location>
</feature>
<dbReference type="Gene3D" id="3.30.1950.10">
    <property type="entry name" value="wza like domain"/>
    <property type="match status" value="1"/>
</dbReference>
<keyword evidence="2" id="KW-1133">Transmembrane helix</keyword>
<evidence type="ECO:0000259" key="4">
    <source>
        <dbReference type="Pfam" id="PF10531"/>
    </source>
</evidence>
<feature type="domain" description="Polysaccharide export protein N-terminal" evidence="3">
    <location>
        <begin position="56"/>
        <end position="145"/>
    </location>
</feature>
<dbReference type="PANTHER" id="PTHR33619">
    <property type="entry name" value="POLYSACCHARIDE EXPORT PROTEIN GFCE-RELATED"/>
    <property type="match status" value="1"/>
</dbReference>
<comment type="caution">
    <text evidence="5">The sequence shown here is derived from an EMBL/GenBank/DDBJ whole genome shotgun (WGS) entry which is preliminary data.</text>
</comment>
<keyword evidence="8" id="KW-1185">Reference proteome</keyword>
<dbReference type="OrthoDB" id="662756at2"/>
<proteinExistence type="predicted"/>
<evidence type="ECO:0000313" key="6">
    <source>
        <dbReference type="EMBL" id="TFB32485.1"/>
    </source>
</evidence>
<evidence type="ECO:0000256" key="2">
    <source>
        <dbReference type="SAM" id="Phobius"/>
    </source>
</evidence>
<reference evidence="5 7" key="1">
    <citation type="submission" date="2018-10" db="EMBL/GenBank/DDBJ databases">
        <title>Genomic Encyclopedia of Archaeal and Bacterial Type Strains, Phase II (KMG-II): from individual species to whole genera.</title>
        <authorList>
            <person name="Goeker M."/>
        </authorList>
    </citation>
    <scope>NUCLEOTIDE SEQUENCE [LARGE SCALE GENOMIC DNA]</scope>
    <source>
        <strain evidence="5 7">DSM 19624</strain>
    </source>
</reference>
<dbReference type="InterPro" id="IPR019554">
    <property type="entry name" value="Soluble_ligand-bd"/>
</dbReference>
<dbReference type="InterPro" id="IPR049712">
    <property type="entry name" value="Poly_export"/>
</dbReference>
<keyword evidence="1" id="KW-0732">Signal</keyword>
<protein>
    <submittedName>
        <fullName evidence="5">Polysaccharide export outer membrane protein</fullName>
    </submittedName>
</protein>
<name>A0A497XYD0_9SPHI</name>
<keyword evidence="2" id="KW-0812">Transmembrane</keyword>
<dbReference type="RefSeq" id="WP_121286076.1">
    <property type="nucleotide sequence ID" value="NZ_RCCK01000013.1"/>
</dbReference>
<dbReference type="Proteomes" id="UP000273898">
    <property type="component" value="Unassembled WGS sequence"/>
</dbReference>
<dbReference type="EMBL" id="SOPX01000001">
    <property type="protein sequence ID" value="TFB32485.1"/>
    <property type="molecule type" value="Genomic_DNA"/>
</dbReference>
<evidence type="ECO:0000259" key="3">
    <source>
        <dbReference type="Pfam" id="PF02563"/>
    </source>
</evidence>
<evidence type="ECO:0000313" key="7">
    <source>
        <dbReference type="Proteomes" id="UP000273898"/>
    </source>
</evidence>
<evidence type="ECO:0000256" key="1">
    <source>
        <dbReference type="ARBA" id="ARBA00022729"/>
    </source>
</evidence>
<reference evidence="6 8" key="2">
    <citation type="submission" date="2019-03" db="EMBL/GenBank/DDBJ databases">
        <authorList>
            <person name="He R.-H."/>
        </authorList>
    </citation>
    <scope>NUCLEOTIDE SEQUENCE [LARGE SCALE GENOMIC DNA]</scope>
    <source>
        <strain evidence="6 8">DSM 19624</strain>
    </source>
</reference>
<dbReference type="PROSITE" id="PS51257">
    <property type="entry name" value="PROKAR_LIPOPROTEIN"/>
    <property type="match status" value="1"/>
</dbReference>